<dbReference type="Proteomes" id="UP000237000">
    <property type="component" value="Unassembled WGS sequence"/>
</dbReference>
<dbReference type="InParanoid" id="A0A2P5G247"/>
<dbReference type="AlphaFoldDB" id="A0A2P5G247"/>
<organism evidence="1 2">
    <name type="scientific">Trema orientale</name>
    <name type="common">Charcoal tree</name>
    <name type="synonym">Celtis orientalis</name>
    <dbReference type="NCBI Taxonomy" id="63057"/>
    <lineage>
        <taxon>Eukaryota</taxon>
        <taxon>Viridiplantae</taxon>
        <taxon>Streptophyta</taxon>
        <taxon>Embryophyta</taxon>
        <taxon>Tracheophyta</taxon>
        <taxon>Spermatophyta</taxon>
        <taxon>Magnoliopsida</taxon>
        <taxon>eudicotyledons</taxon>
        <taxon>Gunneridae</taxon>
        <taxon>Pentapetalae</taxon>
        <taxon>rosids</taxon>
        <taxon>fabids</taxon>
        <taxon>Rosales</taxon>
        <taxon>Cannabaceae</taxon>
        <taxon>Trema</taxon>
    </lineage>
</organism>
<gene>
    <name evidence="1" type="ORF">TorRG33x02_004420</name>
</gene>
<dbReference type="EMBL" id="JXTC01000001">
    <property type="protein sequence ID" value="POO04138.1"/>
    <property type="molecule type" value="Genomic_DNA"/>
</dbReference>
<reference evidence="2" key="1">
    <citation type="submission" date="2016-06" db="EMBL/GenBank/DDBJ databases">
        <title>Parallel loss of symbiosis genes in relatives of nitrogen-fixing non-legume Parasponia.</title>
        <authorList>
            <person name="Van Velzen R."/>
            <person name="Holmer R."/>
            <person name="Bu F."/>
            <person name="Rutten L."/>
            <person name="Van Zeijl A."/>
            <person name="Liu W."/>
            <person name="Santuari L."/>
            <person name="Cao Q."/>
            <person name="Sharma T."/>
            <person name="Shen D."/>
            <person name="Roswanjaya Y."/>
            <person name="Wardhani T."/>
            <person name="Kalhor M.S."/>
            <person name="Jansen J."/>
            <person name="Van den Hoogen J."/>
            <person name="Gungor B."/>
            <person name="Hartog M."/>
            <person name="Hontelez J."/>
            <person name="Verver J."/>
            <person name="Yang W.-C."/>
            <person name="Schijlen E."/>
            <person name="Repin R."/>
            <person name="Schilthuizen M."/>
            <person name="Schranz E."/>
            <person name="Heidstra R."/>
            <person name="Miyata K."/>
            <person name="Fedorova E."/>
            <person name="Kohlen W."/>
            <person name="Bisseling T."/>
            <person name="Smit S."/>
            <person name="Geurts R."/>
        </authorList>
    </citation>
    <scope>NUCLEOTIDE SEQUENCE [LARGE SCALE GENOMIC DNA]</scope>
    <source>
        <strain evidence="2">cv. RG33-2</strain>
    </source>
</reference>
<accession>A0A2P5G247</accession>
<comment type="caution">
    <text evidence="1">The sequence shown here is derived from an EMBL/GenBank/DDBJ whole genome shotgun (WGS) entry which is preliminary data.</text>
</comment>
<protein>
    <submittedName>
        <fullName evidence="1">Uncharacterized protein</fullName>
    </submittedName>
</protein>
<proteinExistence type="predicted"/>
<name>A0A2P5G247_TREOI</name>
<sequence length="97" mass="11422">MDSLEAEEDNTRKDASGSCFDHRRVYVNISYSQTQQECRPLGEEQAQFMAERRRKLCKVGEKNTIIVDLLGMLVDFYKYMNTNVTVFFRQHDVIPEH</sequence>
<evidence type="ECO:0000313" key="1">
    <source>
        <dbReference type="EMBL" id="POO04138.1"/>
    </source>
</evidence>
<keyword evidence="2" id="KW-1185">Reference proteome</keyword>
<evidence type="ECO:0000313" key="2">
    <source>
        <dbReference type="Proteomes" id="UP000237000"/>
    </source>
</evidence>